<keyword evidence="2" id="KW-1185">Reference proteome</keyword>
<accession>A0AAD3SWC6</accession>
<organism evidence="1 2">
    <name type="scientific">Nepenthes gracilis</name>
    <name type="common">Slender pitcher plant</name>
    <dbReference type="NCBI Taxonomy" id="150966"/>
    <lineage>
        <taxon>Eukaryota</taxon>
        <taxon>Viridiplantae</taxon>
        <taxon>Streptophyta</taxon>
        <taxon>Embryophyta</taxon>
        <taxon>Tracheophyta</taxon>
        <taxon>Spermatophyta</taxon>
        <taxon>Magnoliopsida</taxon>
        <taxon>eudicotyledons</taxon>
        <taxon>Gunneridae</taxon>
        <taxon>Pentapetalae</taxon>
        <taxon>Caryophyllales</taxon>
        <taxon>Nepenthaceae</taxon>
        <taxon>Nepenthes</taxon>
    </lineage>
</organism>
<gene>
    <name evidence="1" type="ORF">Nepgr_019573</name>
</gene>
<protein>
    <submittedName>
        <fullName evidence="1">Uncharacterized protein</fullName>
    </submittedName>
</protein>
<dbReference type="EMBL" id="BSYO01000018">
    <property type="protein sequence ID" value="GMH17732.1"/>
    <property type="molecule type" value="Genomic_DNA"/>
</dbReference>
<proteinExistence type="predicted"/>
<dbReference type="AlphaFoldDB" id="A0AAD3SWC6"/>
<dbReference type="Proteomes" id="UP001279734">
    <property type="component" value="Unassembled WGS sequence"/>
</dbReference>
<reference evidence="1" key="1">
    <citation type="submission" date="2023-05" db="EMBL/GenBank/DDBJ databases">
        <title>Nepenthes gracilis genome sequencing.</title>
        <authorList>
            <person name="Fukushima K."/>
        </authorList>
    </citation>
    <scope>NUCLEOTIDE SEQUENCE</scope>
    <source>
        <strain evidence="1">SING2019-196</strain>
    </source>
</reference>
<sequence>MASSLPPHLPAASDVSVQGNLEMVSDIPMTEDVASAPPSVVVGDCQSALLFACSESNLVESKLKEECDCSSSGSESASSLLPPSSSAEVVGLDTNLSEEDRYAALGDSPKAMESWCCVLLRDAESDWSIAADAVMIYTWANALLYGTSEARVVDWR</sequence>
<comment type="caution">
    <text evidence="1">The sequence shown here is derived from an EMBL/GenBank/DDBJ whole genome shotgun (WGS) entry which is preliminary data.</text>
</comment>
<evidence type="ECO:0000313" key="2">
    <source>
        <dbReference type="Proteomes" id="UP001279734"/>
    </source>
</evidence>
<evidence type="ECO:0000313" key="1">
    <source>
        <dbReference type="EMBL" id="GMH17732.1"/>
    </source>
</evidence>
<name>A0AAD3SWC6_NEPGR</name>